<keyword evidence="1" id="KW-0472">Membrane</keyword>
<dbReference type="STRING" id="1802069.A2970_01835"/>
<organism evidence="2 3">
    <name type="scientific">Candidatus Roizmanbacteria bacterium RIFCSPLOWO2_01_FULL_44_13</name>
    <dbReference type="NCBI Taxonomy" id="1802069"/>
    <lineage>
        <taxon>Bacteria</taxon>
        <taxon>Candidatus Roizmaniibacteriota</taxon>
    </lineage>
</organism>
<sequence length="214" mass="24018">MDIFNILGYINKLSLVAFVVTLGVLLYQVYLLKKDSSQSHEEPVIPDFNENIAKPVLNYTKLDQSIGKGEVPKNNTNLIILIVTTIAIISFLSFTIFAKNSPRAPTSDTEPLVKLVASKGIKIYDDKWIELKEDELATMSAGTAIIIALDKPDIENIDKARIRVNQSSWSVDDESLKFDETRRVYYRDYIVATDSSFIKAEAQLHSSVDGWLGE</sequence>
<feature type="transmembrane region" description="Helical" evidence="1">
    <location>
        <begin position="78"/>
        <end position="98"/>
    </location>
</feature>
<keyword evidence="1" id="KW-1133">Transmembrane helix</keyword>
<dbReference type="AlphaFoldDB" id="A0A1F7J9I7"/>
<evidence type="ECO:0000313" key="2">
    <source>
        <dbReference type="EMBL" id="OGK52256.1"/>
    </source>
</evidence>
<evidence type="ECO:0000313" key="3">
    <source>
        <dbReference type="Proteomes" id="UP000178857"/>
    </source>
</evidence>
<proteinExistence type="predicted"/>
<dbReference type="EMBL" id="MGAT01000026">
    <property type="protein sequence ID" value="OGK52256.1"/>
    <property type="molecule type" value="Genomic_DNA"/>
</dbReference>
<protein>
    <submittedName>
        <fullName evidence="2">Uncharacterized protein</fullName>
    </submittedName>
</protein>
<dbReference type="Proteomes" id="UP000178857">
    <property type="component" value="Unassembled WGS sequence"/>
</dbReference>
<evidence type="ECO:0000256" key="1">
    <source>
        <dbReference type="SAM" id="Phobius"/>
    </source>
</evidence>
<comment type="caution">
    <text evidence="2">The sequence shown here is derived from an EMBL/GenBank/DDBJ whole genome shotgun (WGS) entry which is preliminary data.</text>
</comment>
<gene>
    <name evidence="2" type="ORF">A2970_01835</name>
</gene>
<name>A0A1F7J9I7_9BACT</name>
<reference evidence="2 3" key="1">
    <citation type="journal article" date="2016" name="Nat. Commun.">
        <title>Thousands of microbial genomes shed light on interconnected biogeochemical processes in an aquifer system.</title>
        <authorList>
            <person name="Anantharaman K."/>
            <person name="Brown C.T."/>
            <person name="Hug L.A."/>
            <person name="Sharon I."/>
            <person name="Castelle C.J."/>
            <person name="Probst A.J."/>
            <person name="Thomas B.C."/>
            <person name="Singh A."/>
            <person name="Wilkins M.J."/>
            <person name="Karaoz U."/>
            <person name="Brodie E.L."/>
            <person name="Williams K.H."/>
            <person name="Hubbard S.S."/>
            <person name="Banfield J.F."/>
        </authorList>
    </citation>
    <scope>NUCLEOTIDE SEQUENCE [LARGE SCALE GENOMIC DNA]</scope>
</reference>
<accession>A0A1F7J9I7</accession>
<feature type="transmembrane region" description="Helical" evidence="1">
    <location>
        <begin position="6"/>
        <end position="27"/>
    </location>
</feature>
<keyword evidence="1" id="KW-0812">Transmembrane</keyword>